<proteinExistence type="predicted"/>
<dbReference type="RefSeq" id="WP_091083611.1">
    <property type="nucleotide sequence ID" value="NZ_FNRD01000001.1"/>
</dbReference>
<gene>
    <name evidence="2" type="ORF">SAMN05443667_101272</name>
</gene>
<dbReference type="STRING" id="150146.SAMN05443667_101272"/>
<organism evidence="2 3">
    <name type="scientific">Flavobacterium gillisiae</name>
    <dbReference type="NCBI Taxonomy" id="150146"/>
    <lineage>
        <taxon>Bacteria</taxon>
        <taxon>Pseudomonadati</taxon>
        <taxon>Bacteroidota</taxon>
        <taxon>Flavobacteriia</taxon>
        <taxon>Flavobacteriales</taxon>
        <taxon>Flavobacteriaceae</taxon>
        <taxon>Flavobacterium</taxon>
    </lineage>
</organism>
<dbReference type="Proteomes" id="UP000198951">
    <property type="component" value="Unassembled WGS sequence"/>
</dbReference>
<keyword evidence="3" id="KW-1185">Reference proteome</keyword>
<protein>
    <submittedName>
        <fullName evidence="2">Uncharacterized protein</fullName>
    </submittedName>
</protein>
<evidence type="ECO:0000313" key="2">
    <source>
        <dbReference type="EMBL" id="SDZ91441.1"/>
    </source>
</evidence>
<feature type="region of interest" description="Disordered" evidence="1">
    <location>
        <begin position="71"/>
        <end position="91"/>
    </location>
</feature>
<accession>A0A1H3WXI9</accession>
<dbReference type="AlphaFoldDB" id="A0A1H3WXI9"/>
<evidence type="ECO:0000313" key="3">
    <source>
        <dbReference type="Proteomes" id="UP000198951"/>
    </source>
</evidence>
<evidence type="ECO:0000256" key="1">
    <source>
        <dbReference type="SAM" id="MobiDB-lite"/>
    </source>
</evidence>
<dbReference type="EMBL" id="FNRD01000001">
    <property type="protein sequence ID" value="SDZ91441.1"/>
    <property type="molecule type" value="Genomic_DNA"/>
</dbReference>
<name>A0A1H3WXI9_9FLAO</name>
<reference evidence="3" key="1">
    <citation type="submission" date="2016-10" db="EMBL/GenBank/DDBJ databases">
        <authorList>
            <person name="Varghese N."/>
            <person name="Submissions S."/>
        </authorList>
    </citation>
    <scope>NUCLEOTIDE SEQUENCE [LARGE SCALE GENOMIC DNA]</scope>
    <source>
        <strain evidence="3">DSM 22376</strain>
    </source>
</reference>
<dbReference type="OrthoDB" id="9993531at2"/>
<sequence>MQNSKTIQVEEIENTPFLGFIERVRVAYQFIKAPKAIVIMGNQIENFNHSPEEVRAICKDVHDSLEGIEEQKEQEAHEELLERSSDKLIYN</sequence>